<dbReference type="EMBL" id="JAFFZE010000022">
    <property type="protein sequence ID" value="MCT2586825.1"/>
    <property type="molecule type" value="Genomic_DNA"/>
</dbReference>
<evidence type="ECO:0000313" key="2">
    <source>
        <dbReference type="EMBL" id="MCT2586825.1"/>
    </source>
</evidence>
<comment type="caution">
    <text evidence="2">The sequence shown here is derived from an EMBL/GenBank/DDBJ whole genome shotgun (WGS) entry which is preliminary data.</text>
</comment>
<protein>
    <submittedName>
        <fullName evidence="2">Uncharacterized protein</fullName>
    </submittedName>
</protein>
<keyword evidence="3" id="KW-1185">Reference proteome</keyword>
<evidence type="ECO:0000256" key="1">
    <source>
        <dbReference type="SAM" id="Phobius"/>
    </source>
</evidence>
<keyword evidence="1" id="KW-0812">Transmembrane</keyword>
<accession>A0ABT2JHF8</accession>
<keyword evidence="1" id="KW-1133">Transmembrane helix</keyword>
<dbReference type="Proteomes" id="UP001156441">
    <property type="component" value="Unassembled WGS sequence"/>
</dbReference>
<proteinExistence type="predicted"/>
<reference evidence="2 3" key="1">
    <citation type="submission" date="2021-02" db="EMBL/GenBank/DDBJ databases">
        <title>Actinophytocola xerophila sp. nov., isolated from soil of cotton cropping field.</title>
        <authorList>
            <person name="Huang R."/>
            <person name="Chen X."/>
            <person name="Ge X."/>
            <person name="Liu W."/>
        </authorList>
    </citation>
    <scope>NUCLEOTIDE SEQUENCE [LARGE SCALE GENOMIC DNA]</scope>
    <source>
        <strain evidence="2 3">S1-96</strain>
    </source>
</reference>
<keyword evidence="1" id="KW-0472">Membrane</keyword>
<sequence length="62" mass="6867">MTTGTTTERTVIEHARRCVETVRTTIVGLGVFAFLAGLPLLVSTSERRTAEHRPTPTRQELT</sequence>
<feature type="transmembrane region" description="Helical" evidence="1">
    <location>
        <begin position="26"/>
        <end position="43"/>
    </location>
</feature>
<organism evidence="2 3">
    <name type="scientific">Actinophytocola gossypii</name>
    <dbReference type="NCBI Taxonomy" id="2812003"/>
    <lineage>
        <taxon>Bacteria</taxon>
        <taxon>Bacillati</taxon>
        <taxon>Actinomycetota</taxon>
        <taxon>Actinomycetes</taxon>
        <taxon>Pseudonocardiales</taxon>
        <taxon>Pseudonocardiaceae</taxon>
    </lineage>
</organism>
<dbReference type="RefSeq" id="WP_260194688.1">
    <property type="nucleotide sequence ID" value="NZ_JAFFZE010000022.1"/>
</dbReference>
<evidence type="ECO:0000313" key="3">
    <source>
        <dbReference type="Proteomes" id="UP001156441"/>
    </source>
</evidence>
<name>A0ABT2JHF8_9PSEU</name>
<gene>
    <name evidence="2" type="ORF">JT362_27250</name>
</gene>